<dbReference type="OrthoDB" id="9156583at2"/>
<proteinExistence type="predicted"/>
<evidence type="ECO:0000313" key="2">
    <source>
        <dbReference type="EMBL" id="MVX56681.1"/>
    </source>
</evidence>
<keyword evidence="3" id="KW-1185">Reference proteome</keyword>
<dbReference type="EMBL" id="WSRP01000014">
    <property type="protein sequence ID" value="MVX56681.1"/>
    <property type="molecule type" value="Genomic_DNA"/>
</dbReference>
<evidence type="ECO:0000256" key="1">
    <source>
        <dbReference type="SAM" id="Phobius"/>
    </source>
</evidence>
<dbReference type="RefSeq" id="WP_160335114.1">
    <property type="nucleotide sequence ID" value="NZ_CALPCR010000018.1"/>
</dbReference>
<dbReference type="Proteomes" id="UP000472580">
    <property type="component" value="Unassembled WGS sequence"/>
</dbReference>
<feature type="transmembrane region" description="Helical" evidence="1">
    <location>
        <begin position="110"/>
        <end position="132"/>
    </location>
</feature>
<reference evidence="2 3" key="1">
    <citation type="submission" date="2019-12" db="EMBL/GenBank/DDBJ databases">
        <title>Microbes associate with the intestines of laboratory mice.</title>
        <authorList>
            <person name="Navarre W."/>
            <person name="Wong E."/>
        </authorList>
    </citation>
    <scope>NUCLEOTIDE SEQUENCE [LARGE SCALE GENOMIC DNA]</scope>
    <source>
        <strain evidence="2 3">NM82_D38</strain>
    </source>
</reference>
<dbReference type="AlphaFoldDB" id="A0A6L6YN31"/>
<organism evidence="2 3">
    <name type="scientific">Parasutterella muris</name>
    <dbReference type="NCBI Taxonomy" id="2565572"/>
    <lineage>
        <taxon>Bacteria</taxon>
        <taxon>Pseudomonadati</taxon>
        <taxon>Pseudomonadota</taxon>
        <taxon>Betaproteobacteria</taxon>
        <taxon>Burkholderiales</taxon>
        <taxon>Sutterellaceae</taxon>
        <taxon>Parasutterella</taxon>
    </lineage>
</organism>
<sequence length="231" mass="26123">MTYNHYYQEDSDVGLKLAALFLQLSRNPSALSKAEWDFLNMIPIGTLVREASISRKEAVHVLNQIDRLEADVSRMGRFEHLTDAFMMWIVGGSFILAAVLLAVLSIPESVAGRVSIPISIGVGLFFIFIPLVSRKRAMSYKIDCFRETIINILGTGLMKRSVLTTDAVIRELDRHEPEKTLKKVIEKFLAAEGRRYPKYEEKCLMEQLLDGYRLKLSDLSLLQAVGNSEQP</sequence>
<keyword evidence="1" id="KW-0472">Membrane</keyword>
<keyword evidence="1" id="KW-0812">Transmembrane</keyword>
<accession>A0A6L6YN31</accession>
<keyword evidence="1" id="KW-1133">Transmembrane helix</keyword>
<protein>
    <submittedName>
        <fullName evidence="2">Uncharacterized protein</fullName>
    </submittedName>
</protein>
<comment type="caution">
    <text evidence="2">The sequence shown here is derived from an EMBL/GenBank/DDBJ whole genome shotgun (WGS) entry which is preliminary data.</text>
</comment>
<feature type="transmembrane region" description="Helical" evidence="1">
    <location>
        <begin position="84"/>
        <end position="104"/>
    </location>
</feature>
<evidence type="ECO:0000313" key="3">
    <source>
        <dbReference type="Proteomes" id="UP000472580"/>
    </source>
</evidence>
<gene>
    <name evidence="2" type="ORF">E5987_05595</name>
</gene>
<name>A0A6L6YN31_9BURK</name>